<proteinExistence type="predicted"/>
<keyword evidence="5" id="KW-1185">Reference proteome</keyword>
<name>A0ABP4X988_9MICO</name>
<dbReference type="NCBIfam" id="NF033542">
    <property type="entry name" value="transpos_IS110"/>
    <property type="match status" value="1"/>
</dbReference>
<dbReference type="InterPro" id="IPR003346">
    <property type="entry name" value="Transposase_20"/>
</dbReference>
<evidence type="ECO:0000256" key="1">
    <source>
        <dbReference type="SAM" id="Coils"/>
    </source>
</evidence>
<organism evidence="4 5">
    <name type="scientific">Nostocoides vanveenii</name>
    <dbReference type="NCBI Taxonomy" id="330835"/>
    <lineage>
        <taxon>Bacteria</taxon>
        <taxon>Bacillati</taxon>
        <taxon>Actinomycetota</taxon>
        <taxon>Actinomycetes</taxon>
        <taxon>Micrococcales</taxon>
        <taxon>Intrasporangiaceae</taxon>
        <taxon>Nostocoides</taxon>
    </lineage>
</organism>
<dbReference type="InterPro" id="IPR002525">
    <property type="entry name" value="Transp_IS110-like_N"/>
</dbReference>
<evidence type="ECO:0000259" key="2">
    <source>
        <dbReference type="Pfam" id="PF01548"/>
    </source>
</evidence>
<keyword evidence="1" id="KW-0175">Coiled coil</keyword>
<dbReference type="PANTHER" id="PTHR33055">
    <property type="entry name" value="TRANSPOSASE FOR INSERTION SEQUENCE ELEMENT IS1111A"/>
    <property type="match status" value="1"/>
</dbReference>
<evidence type="ECO:0000313" key="4">
    <source>
        <dbReference type="EMBL" id="GAA1770790.1"/>
    </source>
</evidence>
<dbReference type="EMBL" id="BAAAPN010000076">
    <property type="protein sequence ID" value="GAA1770790.1"/>
    <property type="molecule type" value="Genomic_DNA"/>
</dbReference>
<gene>
    <name evidence="4" type="ORF">GCM10009810_31070</name>
</gene>
<protein>
    <submittedName>
        <fullName evidence="4">IS110 family transposase</fullName>
    </submittedName>
</protein>
<sequence>MTDRPPSTSPVVIGGVDTHKDLHVAAVVDSHDRLIATESFSTTRAGYRALLRWMRSHGDVARVGIECTGSYGAGLMRHLDQAGIEVLEVTAGDKADRRKRGKDDTIDAEQAAHAAFARQRTVTPRAHDGMVESLRALKIARSTAIKARRVALQMIHALIISAPEELRDQLRNMTRMQLIRTLAAWRPDTTGYRDPVTATKISLKSLARRYVELHDEIADLETLMHALVDELAPELLARPGIGYESATQLLITAGDNPDRLRSEGSFAMLCGTAPLPASSGKTTRHRLNRGGDRAANSALHMIAVSRWRIDPSTKAYVARKRAEGHSNPEILRLLKRYIAREIYYLLRNHQRALNHTYTAA</sequence>
<dbReference type="Proteomes" id="UP001501475">
    <property type="component" value="Unassembled WGS sequence"/>
</dbReference>
<dbReference type="Pfam" id="PF02371">
    <property type="entry name" value="Transposase_20"/>
    <property type="match status" value="1"/>
</dbReference>
<comment type="caution">
    <text evidence="4">The sequence shown here is derived from an EMBL/GenBank/DDBJ whole genome shotgun (WGS) entry which is preliminary data.</text>
</comment>
<accession>A0ABP4X988</accession>
<dbReference type="Pfam" id="PF01548">
    <property type="entry name" value="DEDD_Tnp_IS110"/>
    <property type="match status" value="1"/>
</dbReference>
<dbReference type="RefSeq" id="WP_344067836.1">
    <property type="nucleotide sequence ID" value="NZ_BAAAPN010000076.1"/>
</dbReference>
<reference evidence="5" key="1">
    <citation type="journal article" date="2019" name="Int. J. Syst. Evol. Microbiol.">
        <title>The Global Catalogue of Microorganisms (GCM) 10K type strain sequencing project: providing services to taxonomists for standard genome sequencing and annotation.</title>
        <authorList>
            <consortium name="The Broad Institute Genomics Platform"/>
            <consortium name="The Broad Institute Genome Sequencing Center for Infectious Disease"/>
            <person name="Wu L."/>
            <person name="Ma J."/>
        </authorList>
    </citation>
    <scope>NUCLEOTIDE SEQUENCE [LARGE SCALE GENOMIC DNA]</scope>
    <source>
        <strain evidence="5">JCM 15591</strain>
    </source>
</reference>
<feature type="coiled-coil region" evidence="1">
    <location>
        <begin position="203"/>
        <end position="230"/>
    </location>
</feature>
<evidence type="ECO:0000259" key="3">
    <source>
        <dbReference type="Pfam" id="PF02371"/>
    </source>
</evidence>
<feature type="domain" description="Transposase IS116/IS110/IS902 C-terminal" evidence="3">
    <location>
        <begin position="235"/>
        <end position="317"/>
    </location>
</feature>
<feature type="domain" description="Transposase IS110-like N-terminal" evidence="2">
    <location>
        <begin position="15"/>
        <end position="158"/>
    </location>
</feature>
<evidence type="ECO:0000313" key="5">
    <source>
        <dbReference type="Proteomes" id="UP001501475"/>
    </source>
</evidence>
<dbReference type="PANTHER" id="PTHR33055:SF16">
    <property type="entry name" value="TRANSPOSASE FOR INSERTION SEQUENCE ELEMENT IS1547"/>
    <property type="match status" value="1"/>
</dbReference>
<dbReference type="InterPro" id="IPR047650">
    <property type="entry name" value="Transpos_IS110"/>
</dbReference>